<feature type="domain" description="ATPase of the ABC class N-terminal" evidence="2">
    <location>
        <begin position="5"/>
        <end position="167"/>
    </location>
</feature>
<evidence type="ECO:0000259" key="3">
    <source>
        <dbReference type="Pfam" id="PF21117"/>
    </source>
</evidence>
<dbReference type="InterPro" id="IPR027417">
    <property type="entry name" value="P-loop_NTPase"/>
</dbReference>
<dbReference type="PANTHER" id="PTHR38149">
    <property type="entry name" value="ATPASE"/>
    <property type="match status" value="1"/>
</dbReference>
<gene>
    <name evidence="4" type="ORF">FYJ75_04120</name>
</gene>
<feature type="domain" description="ATPase of the ABC class C-terminal" evidence="1">
    <location>
        <begin position="175"/>
        <end position="437"/>
    </location>
</feature>
<comment type="caution">
    <text evidence="4">The sequence shown here is derived from an EMBL/GenBank/DDBJ whole genome shotgun (WGS) entry which is preliminary data.</text>
</comment>
<dbReference type="RefSeq" id="WP_154429113.1">
    <property type="nucleotide sequence ID" value="NZ_VUNI01000004.1"/>
</dbReference>
<sequence length="569" mass="63080">MANAQALRTLLQKIDHKGYPAYKDTKGSYEFDGFTLSIDHVQGDPFASPSDLSVHIQGKLAAFPVCTYNTREKRIALQDHLLRIFGKSITAMDRVAKGSGKSGRVFITRPGQEILDRSACQIHPKDGSIIMRFQVGFPANGRTINSRELIHVLFDILPGCVEKTLFYNRYSRGQKDAVERVRALSEDQAALRIMLKEAGMIAFVANGAILPRESGASSLPMKNAVAFQSPESMEVEFMLPNHGSIRGMGIRKGITLIVGGGYHGKSTLLDALELGVYDHIAGDGREFVICEDTALKSRAEDGRPVHDVNISCFIRNLPNGKDTSRFSTEDASGSTSQAAGMTEGISAGATVLLLDEDTSATNFMIRDRLMQRVVHADEEPIIPFIDRVRELYEKQGISTILVAGSSGAYFYVADTVIQMREYYPYDITEMAKTEALAAQQKPVESIPMSGAGKSYFPIDEGKRILHKNRIFDNPRTKIRTNGMNSISVDHNEIDLRLVEQLVDEEQINALGAILRYTYQKLADDRLTVQQILDRIESLLDEKGMDAIGARGLARPRKLEIAACLNRFRR</sequence>
<dbReference type="SUPFAM" id="SSF52540">
    <property type="entry name" value="P-loop containing nucleoside triphosphate hydrolases"/>
    <property type="match status" value="1"/>
</dbReference>
<organism evidence="4 5">
    <name type="scientific">Roseburia porci</name>
    <dbReference type="NCBI Taxonomy" id="2605790"/>
    <lineage>
        <taxon>Bacteria</taxon>
        <taxon>Bacillati</taxon>
        <taxon>Bacillota</taxon>
        <taxon>Clostridia</taxon>
        <taxon>Lachnospirales</taxon>
        <taxon>Lachnospiraceae</taxon>
        <taxon>Roseburia</taxon>
    </lineage>
</organism>
<evidence type="ECO:0000313" key="5">
    <source>
        <dbReference type="Proteomes" id="UP000474024"/>
    </source>
</evidence>
<dbReference type="Pfam" id="PF09818">
    <property type="entry name" value="ABC_ATPase"/>
    <property type="match status" value="1"/>
</dbReference>
<feature type="domain" description="MRB1590-like C-terminal" evidence="3">
    <location>
        <begin position="477"/>
        <end position="569"/>
    </location>
</feature>
<evidence type="ECO:0000259" key="1">
    <source>
        <dbReference type="Pfam" id="PF09818"/>
    </source>
</evidence>
<dbReference type="AlphaFoldDB" id="A0A6L5YNY9"/>
<evidence type="ECO:0000259" key="2">
    <source>
        <dbReference type="Pfam" id="PF20446"/>
    </source>
</evidence>
<dbReference type="InterPro" id="IPR019195">
    <property type="entry name" value="ABC_ATPase_put"/>
</dbReference>
<dbReference type="InterPro" id="IPR046834">
    <property type="entry name" value="ABC_ATPase_C"/>
</dbReference>
<name>A0A6L5YNY9_9FIRM</name>
<reference evidence="4 5" key="1">
    <citation type="submission" date="2019-08" db="EMBL/GenBank/DDBJ databases">
        <title>In-depth cultivation of the pig gut microbiome towards novel bacterial diversity and tailored functional studies.</title>
        <authorList>
            <person name="Wylensek D."/>
            <person name="Hitch T.C.A."/>
            <person name="Clavel T."/>
        </authorList>
    </citation>
    <scope>NUCLEOTIDE SEQUENCE [LARGE SCALE GENOMIC DNA]</scope>
    <source>
        <strain evidence="4 5">MUC/MUC-530-WT-4D</strain>
    </source>
</reference>
<evidence type="ECO:0000313" key="4">
    <source>
        <dbReference type="EMBL" id="MST74224.1"/>
    </source>
</evidence>
<dbReference type="Proteomes" id="UP000474024">
    <property type="component" value="Unassembled WGS sequence"/>
</dbReference>
<dbReference type="Pfam" id="PF20446">
    <property type="entry name" value="ABC_N"/>
    <property type="match status" value="1"/>
</dbReference>
<keyword evidence="5" id="KW-1185">Reference proteome</keyword>
<protein>
    <submittedName>
        <fullName evidence="4">ABC-ATPase domain-containing protein</fullName>
    </submittedName>
</protein>
<dbReference type="Pfam" id="PF21117">
    <property type="entry name" value="MRB1590_C"/>
    <property type="match status" value="1"/>
</dbReference>
<proteinExistence type="predicted"/>
<dbReference type="PANTHER" id="PTHR38149:SF1">
    <property type="entry name" value="ATPASE"/>
    <property type="match status" value="1"/>
</dbReference>
<dbReference type="InterPro" id="IPR046833">
    <property type="entry name" value="ABC_N"/>
</dbReference>
<accession>A0A6L5YNY9</accession>
<dbReference type="InterPro" id="IPR049069">
    <property type="entry name" value="MRB1590-like_C"/>
</dbReference>
<dbReference type="EMBL" id="VUNI01000004">
    <property type="protein sequence ID" value="MST74224.1"/>
    <property type="molecule type" value="Genomic_DNA"/>
</dbReference>